<gene>
    <name evidence="3" type="ORF">PFL603g_01723</name>
</gene>
<dbReference type="InterPro" id="IPR001214">
    <property type="entry name" value="SET_dom"/>
</dbReference>
<comment type="caution">
    <text evidence="3">The sequence shown here is derived from an EMBL/GenBank/DDBJ whole genome shotgun (WGS) entry which is preliminary data.</text>
</comment>
<evidence type="ECO:0000313" key="3">
    <source>
        <dbReference type="EMBL" id="KWV78566.1"/>
    </source>
</evidence>
<dbReference type="InterPro" id="IPR046341">
    <property type="entry name" value="SET_dom_sf"/>
</dbReference>
<name>A0A120G1Z2_PSEFL</name>
<accession>A0A120G1Z2</accession>
<dbReference type="PROSITE" id="PS50280">
    <property type="entry name" value="SET"/>
    <property type="match status" value="1"/>
</dbReference>
<dbReference type="Pfam" id="PF00856">
    <property type="entry name" value="SET"/>
    <property type="match status" value="1"/>
</dbReference>
<dbReference type="EMBL" id="LCYC01000018">
    <property type="protein sequence ID" value="KWV78566.1"/>
    <property type="molecule type" value="Genomic_DNA"/>
</dbReference>
<evidence type="ECO:0000259" key="2">
    <source>
        <dbReference type="PROSITE" id="PS50280"/>
    </source>
</evidence>
<dbReference type="RefSeq" id="WP_056784484.1">
    <property type="nucleotide sequence ID" value="NZ_LCYC01000018.1"/>
</dbReference>
<evidence type="ECO:0000313" key="4">
    <source>
        <dbReference type="Proteomes" id="UP000063434"/>
    </source>
</evidence>
<reference evidence="3 4" key="1">
    <citation type="submission" date="2015-05" db="EMBL/GenBank/DDBJ databases">
        <title>A genomic and transcriptomic approach to investigate the blue pigment phenotype in Pseudomonas fluorescens.</title>
        <authorList>
            <person name="Andreani N.A."/>
            <person name="Cardazzo B."/>
        </authorList>
    </citation>
    <scope>NUCLEOTIDE SEQUENCE [LARGE SCALE GENOMIC DNA]</scope>
    <source>
        <strain evidence="3 4">Ps_40</strain>
    </source>
</reference>
<sequence>MNNALQSFYFNGLPEQQAHLDHLIEFVTAHSSRSVSAAEVYYYPPPHSELHRECKEAFRVLAKLEADEEFQQFLRDKPEPDNSLLGRDFLYDLLSTLLSSARSPVPDPPETFNIADRSVILRHVPTYWYIDVDVLLDINRRVGNGLKSDGSVRLDLVLKYYAILPSHPKTGEQWKSVLYGLQEHCALKKLGHEGNLSDLQHLLDAPADEKIKSVIQEIQTHTRKSLFQCVLPPTFSSSQQAMLSTTPTVLLEQILNSPSNLALAERIAKALDWYGSQKAQTCPQPVLVKLLWRALWLTIIPNPHSTLDNELKLFITPGASYKSIRQDLISQYHHTLSISTDAAQLAMCVVKANVASEVWVADIPDDLPYAATSTWVNFRSGFLLAETLAPGSSRHMSFEQLLNLTAEHFRASGDDVKQQALVAAAKLGPTVQWAQANGLIASRKSGHSREELTQAVTALEQHEYEVFNAVQNLALHLPSRWRSASDAEYDKTFREALERPRNAYKVLIQSLLAHLGSSTLDVDRDEITVYSLREALNKVPIEYETKRKADAVRYRTGFILRIVKARNPVSALYVEVFPLAGVIRRRGDIDTLPLNGKVVELRDAMSWCKYRLATEVPFDREAYRENKAPRPDKKAEMIVEQVGETLPGIDSHISRPSSFAPNTLHAPRSEALASMIARELFFCDEEALLEKTRKDTREVDIGAEVLEDLAFWGKIFVPFWGGIEDIASGDPQRIKSGVASLFIDIVAFALPVGRYVAGSTRLLIQAGKTGLRLAMPKLAKLTGKLVIATLQELNPLAALPSLLRLARSGVLKLGHTLMRQAKRGIAQLRDGAIAARHMRSVDPDSWKPLLAGDRLFTVDGFANIPMRNVGSLDAPDYRLIDAASNTAFGPRFREPITVISNSSPLIRRYAVDPELIRGLTPDARGLFSRADYNQKFICNIDDKGKIAVYQVRDNSYGFIQETAAGADNSFSIVLVNPKTNRDLSITLSSVEPGHWYSSQIKLAGGAPDAPNVVTPSILLKWTEASEEALKKTMDTFVSTYNLDPTAFRQFVNSRNTLTRRGQQMLDRVGTARSSVAYEHLERWSKVSQRERNSLTLEGFAADHNLDPLDFAEHVNPDGSYRAAGKVLAKYASGGEFDVLTPEHLKAWNTHYNAANSRVSMLSFVEAKNLNPVIWRSYVNDNGSMTRAGREMWLFGQRSPLDQPVARKRPAPPPTAGSSKRPRLEDNTPPTRRRSTSITGSFDHKINNNAAILQDPTDVRRSLTLELEGPLHTIEITDANHFFDEFTGLQHVEVKEAATKSIRDWISKEGSHHRRLDRLLEVKKLVNGPERGLSVVAKTDIKRFDVLGPYTGKLHRDQASIDAEILEKGEAAVGTYLFQTNTQGATISGHGNSSTLSLINAVKVPNLPDAGIENVGALYVGKYMVFLIAWRDIPAGTELLMDYGKAYWKYMRP</sequence>
<feature type="region of interest" description="Disordered" evidence="1">
    <location>
        <begin position="1198"/>
        <end position="1240"/>
    </location>
</feature>
<organism evidence="3 4">
    <name type="scientific">Pseudomonas fluorescens</name>
    <dbReference type="NCBI Taxonomy" id="294"/>
    <lineage>
        <taxon>Bacteria</taxon>
        <taxon>Pseudomonadati</taxon>
        <taxon>Pseudomonadota</taxon>
        <taxon>Gammaproteobacteria</taxon>
        <taxon>Pseudomonadales</taxon>
        <taxon>Pseudomonadaceae</taxon>
        <taxon>Pseudomonas</taxon>
    </lineage>
</organism>
<proteinExistence type="predicted"/>
<feature type="domain" description="SET" evidence="2">
    <location>
        <begin position="1317"/>
        <end position="1443"/>
    </location>
</feature>
<dbReference type="SMART" id="SM00317">
    <property type="entry name" value="SET"/>
    <property type="match status" value="1"/>
</dbReference>
<dbReference type="Gene3D" id="2.170.270.10">
    <property type="entry name" value="SET domain"/>
    <property type="match status" value="1"/>
</dbReference>
<dbReference type="PATRIC" id="fig|294.195.peg.1828"/>
<protein>
    <recommendedName>
        <fullName evidence="2">SET domain-containing protein</fullName>
    </recommendedName>
</protein>
<dbReference type="Proteomes" id="UP000063434">
    <property type="component" value="Unassembled WGS sequence"/>
</dbReference>
<evidence type="ECO:0000256" key="1">
    <source>
        <dbReference type="SAM" id="MobiDB-lite"/>
    </source>
</evidence>
<dbReference type="SUPFAM" id="SSF82199">
    <property type="entry name" value="SET domain"/>
    <property type="match status" value="1"/>
</dbReference>